<proteinExistence type="predicted"/>
<dbReference type="PROSITE" id="PS51257">
    <property type="entry name" value="PROKAR_LIPOPROTEIN"/>
    <property type="match status" value="1"/>
</dbReference>
<name>A0ABW8SHM9_9CLOT</name>
<keyword evidence="3" id="KW-1185">Reference proteome</keyword>
<feature type="chain" id="PRO_5045066320" evidence="1">
    <location>
        <begin position="29"/>
        <end position="44"/>
    </location>
</feature>
<feature type="signal peptide" evidence="1">
    <location>
        <begin position="1"/>
        <end position="28"/>
    </location>
</feature>
<dbReference type="EMBL" id="JBJHZX010000002">
    <property type="protein sequence ID" value="MFL0194370.1"/>
    <property type="molecule type" value="Genomic_DNA"/>
</dbReference>
<protein>
    <submittedName>
        <fullName evidence="2">Cyclic lactone autoinducer peptide</fullName>
    </submittedName>
</protein>
<gene>
    <name evidence="2" type="ORF">ACJDU8_02085</name>
</gene>
<evidence type="ECO:0000256" key="1">
    <source>
        <dbReference type="SAM" id="SignalP"/>
    </source>
</evidence>
<accession>A0ABW8SHM9</accession>
<dbReference type="InterPro" id="IPR009229">
    <property type="entry name" value="AgrD"/>
</dbReference>
<sequence>MKTKFIKILITLSTLICTLMAFTISASACNWGWYQPEEPECLRK</sequence>
<keyword evidence="1" id="KW-0732">Signal</keyword>
<organism evidence="2 3">
    <name type="scientific">Candidatus Clostridium eludens</name>
    <dbReference type="NCBI Taxonomy" id="3381663"/>
    <lineage>
        <taxon>Bacteria</taxon>
        <taxon>Bacillati</taxon>
        <taxon>Bacillota</taxon>
        <taxon>Clostridia</taxon>
        <taxon>Eubacteriales</taxon>
        <taxon>Clostridiaceae</taxon>
        <taxon>Clostridium</taxon>
    </lineage>
</organism>
<evidence type="ECO:0000313" key="2">
    <source>
        <dbReference type="EMBL" id="MFL0194370.1"/>
    </source>
</evidence>
<dbReference type="RefSeq" id="WP_406790491.1">
    <property type="nucleotide sequence ID" value="NZ_JBJHZX010000002.1"/>
</dbReference>
<dbReference type="Proteomes" id="UP001623660">
    <property type="component" value="Unassembled WGS sequence"/>
</dbReference>
<reference evidence="2 3" key="1">
    <citation type="submission" date="2024-11" db="EMBL/GenBank/DDBJ databases">
        <authorList>
            <person name="Heng Y.C."/>
            <person name="Lim A.C.H."/>
            <person name="Lee J.K.Y."/>
            <person name="Kittelmann S."/>
        </authorList>
    </citation>
    <scope>NUCLEOTIDE SEQUENCE [LARGE SCALE GENOMIC DNA]</scope>
    <source>
        <strain evidence="2 3">WILCCON 0269</strain>
    </source>
</reference>
<evidence type="ECO:0000313" key="3">
    <source>
        <dbReference type="Proteomes" id="UP001623660"/>
    </source>
</evidence>
<dbReference type="NCBIfam" id="TIGR04223">
    <property type="entry name" value="quorum_AgrD"/>
    <property type="match status" value="1"/>
</dbReference>
<comment type="caution">
    <text evidence="2">The sequence shown here is derived from an EMBL/GenBank/DDBJ whole genome shotgun (WGS) entry which is preliminary data.</text>
</comment>